<dbReference type="Proteomes" id="UP000294933">
    <property type="component" value="Unassembled WGS sequence"/>
</dbReference>
<dbReference type="VEuPathDB" id="FungiDB:BD410DRAFT_5450"/>
<accession>A0A4R5XDJ6</accession>
<evidence type="ECO:0000313" key="1">
    <source>
        <dbReference type="EMBL" id="TDL29139.1"/>
    </source>
</evidence>
<gene>
    <name evidence="1" type="ORF">BD410DRAFT_5450</name>
</gene>
<organism evidence="1 2">
    <name type="scientific">Rickenella mellea</name>
    <dbReference type="NCBI Taxonomy" id="50990"/>
    <lineage>
        <taxon>Eukaryota</taxon>
        <taxon>Fungi</taxon>
        <taxon>Dikarya</taxon>
        <taxon>Basidiomycota</taxon>
        <taxon>Agaricomycotina</taxon>
        <taxon>Agaricomycetes</taxon>
        <taxon>Hymenochaetales</taxon>
        <taxon>Rickenellaceae</taxon>
        <taxon>Rickenella</taxon>
    </lineage>
</organism>
<keyword evidence="2" id="KW-1185">Reference proteome</keyword>
<sequence length="128" mass="14205">MSSVARPLLDVCHLNRPTNRRPSPPYPSFTLLLWGDSPMPRKKHPCAPVRQDMASWGMTTADGHPEPAHCDESKGIYNVTVEPRPDDSSEISVLVLGEPACGLNVIEKFRNVMTKLLPSLSHGKKHKQ</sequence>
<dbReference type="AlphaFoldDB" id="A0A4R5XDJ6"/>
<evidence type="ECO:0000313" key="2">
    <source>
        <dbReference type="Proteomes" id="UP000294933"/>
    </source>
</evidence>
<reference evidence="1 2" key="1">
    <citation type="submission" date="2018-06" db="EMBL/GenBank/DDBJ databases">
        <title>A transcriptomic atlas of mushroom development highlights an independent origin of complex multicellularity.</title>
        <authorList>
            <consortium name="DOE Joint Genome Institute"/>
            <person name="Krizsan K."/>
            <person name="Almasi E."/>
            <person name="Merenyi Z."/>
            <person name="Sahu N."/>
            <person name="Viragh M."/>
            <person name="Koszo T."/>
            <person name="Mondo S."/>
            <person name="Kiss B."/>
            <person name="Balint B."/>
            <person name="Kues U."/>
            <person name="Barry K."/>
            <person name="Hegedus J.C."/>
            <person name="Henrissat B."/>
            <person name="Johnson J."/>
            <person name="Lipzen A."/>
            <person name="Ohm R."/>
            <person name="Nagy I."/>
            <person name="Pangilinan J."/>
            <person name="Yan J."/>
            <person name="Xiong Y."/>
            <person name="Grigoriev I.V."/>
            <person name="Hibbett D.S."/>
            <person name="Nagy L.G."/>
        </authorList>
    </citation>
    <scope>NUCLEOTIDE SEQUENCE [LARGE SCALE GENOMIC DNA]</scope>
    <source>
        <strain evidence="1 2">SZMC22713</strain>
    </source>
</reference>
<protein>
    <submittedName>
        <fullName evidence="1">Uncharacterized protein</fullName>
    </submittedName>
</protein>
<name>A0A4R5XDJ6_9AGAM</name>
<proteinExistence type="predicted"/>
<dbReference type="EMBL" id="ML170156">
    <property type="protein sequence ID" value="TDL29139.1"/>
    <property type="molecule type" value="Genomic_DNA"/>
</dbReference>